<sequence length="451" mass="45747">MNRQRTTVRDVRRTNRSVLLSRLFLDGPVSRLELSRLTGLSAGTVSNVTGELIDEGLVVEAGLVESDGGRPRVLLAINPSYGYVIGVDVGETRIKVELFDLSMRALATVDHPLDSATPDPDQVAGLVITGLHEVIAGAGVEADRVLGAGIGVFGTVEQGPAVLVHAPTVGWEAVPLEALVRAGTDLPLFFDNGAKTMGQAEMWFGAGRGVRHAVIALVGSGVGAAIVTDGATYRGTSSSAGEWGHTTIVYGGRNCRCGARGCLETYVGAAGILDRYREASGGSDVPGTDEESQLAALISAADGSKAARVLDETVGYLGAGIANLVNLFNPERIVLGGWAGLALGAKLLPRIQEAAASQALAHPFGQTTIELCRLGPDAVAVGAATLPVADLLARGARIPLPAAPASPGTSAPATSPVSAPASAAPASAAPASAAPASSPASAPARSSRHFS</sequence>
<dbReference type="Proteomes" id="UP000599074">
    <property type="component" value="Unassembled WGS sequence"/>
</dbReference>
<organism evidence="3 4">
    <name type="scientific">Planosporangium mesophilum</name>
    <dbReference type="NCBI Taxonomy" id="689768"/>
    <lineage>
        <taxon>Bacteria</taxon>
        <taxon>Bacillati</taxon>
        <taxon>Actinomycetota</taxon>
        <taxon>Actinomycetes</taxon>
        <taxon>Micromonosporales</taxon>
        <taxon>Micromonosporaceae</taxon>
        <taxon>Planosporangium</taxon>
    </lineage>
</organism>
<accession>A0A8J3TFX6</accession>
<dbReference type="Gene3D" id="3.30.420.40">
    <property type="match status" value="2"/>
</dbReference>
<dbReference type="InterPro" id="IPR036388">
    <property type="entry name" value="WH-like_DNA-bd_sf"/>
</dbReference>
<keyword evidence="3" id="KW-0418">Kinase</keyword>
<feature type="compositionally biased region" description="Low complexity" evidence="2">
    <location>
        <begin position="403"/>
        <end position="445"/>
    </location>
</feature>
<dbReference type="AlphaFoldDB" id="A0A8J3TFX6"/>
<dbReference type="InterPro" id="IPR043129">
    <property type="entry name" value="ATPase_NBD"/>
</dbReference>
<feature type="region of interest" description="Disordered" evidence="2">
    <location>
        <begin position="403"/>
        <end position="451"/>
    </location>
</feature>
<dbReference type="PANTHER" id="PTHR18964">
    <property type="entry name" value="ROK (REPRESSOR, ORF, KINASE) FAMILY"/>
    <property type="match status" value="1"/>
</dbReference>
<protein>
    <submittedName>
        <fullName evidence="3">Sugar kinase</fullName>
    </submittedName>
</protein>
<keyword evidence="3" id="KW-0808">Transferase</keyword>
<dbReference type="SUPFAM" id="SSF53067">
    <property type="entry name" value="Actin-like ATPase domain"/>
    <property type="match status" value="1"/>
</dbReference>
<evidence type="ECO:0000313" key="4">
    <source>
        <dbReference type="Proteomes" id="UP000599074"/>
    </source>
</evidence>
<keyword evidence="4" id="KW-1185">Reference proteome</keyword>
<gene>
    <name evidence="3" type="ORF">Pme01_40140</name>
</gene>
<proteinExistence type="inferred from homology"/>
<evidence type="ECO:0000313" key="3">
    <source>
        <dbReference type="EMBL" id="GII24417.1"/>
    </source>
</evidence>
<dbReference type="Gene3D" id="1.10.10.10">
    <property type="entry name" value="Winged helix-like DNA-binding domain superfamily/Winged helix DNA-binding domain"/>
    <property type="match status" value="1"/>
</dbReference>
<dbReference type="Pfam" id="PF00480">
    <property type="entry name" value="ROK"/>
    <property type="match status" value="1"/>
</dbReference>
<dbReference type="GO" id="GO:0016301">
    <property type="term" value="F:kinase activity"/>
    <property type="evidence" value="ECO:0007669"/>
    <property type="project" value="UniProtKB-KW"/>
</dbReference>
<evidence type="ECO:0000256" key="1">
    <source>
        <dbReference type="ARBA" id="ARBA00006479"/>
    </source>
</evidence>
<dbReference type="PROSITE" id="PS01125">
    <property type="entry name" value="ROK"/>
    <property type="match status" value="1"/>
</dbReference>
<dbReference type="PANTHER" id="PTHR18964:SF149">
    <property type="entry name" value="BIFUNCTIONAL UDP-N-ACETYLGLUCOSAMINE 2-EPIMERASE_N-ACETYLMANNOSAMINE KINASE"/>
    <property type="match status" value="1"/>
</dbReference>
<dbReference type="InterPro" id="IPR049874">
    <property type="entry name" value="ROK_cs"/>
</dbReference>
<dbReference type="EMBL" id="BOON01000036">
    <property type="protein sequence ID" value="GII24417.1"/>
    <property type="molecule type" value="Genomic_DNA"/>
</dbReference>
<dbReference type="SUPFAM" id="SSF46785">
    <property type="entry name" value="Winged helix' DNA-binding domain"/>
    <property type="match status" value="1"/>
</dbReference>
<comment type="similarity">
    <text evidence="1">Belongs to the ROK (NagC/XylR) family.</text>
</comment>
<name>A0A8J3TFX6_9ACTN</name>
<dbReference type="RefSeq" id="WP_168116568.1">
    <property type="nucleotide sequence ID" value="NZ_BOON01000036.1"/>
</dbReference>
<dbReference type="InterPro" id="IPR000600">
    <property type="entry name" value="ROK"/>
</dbReference>
<dbReference type="InterPro" id="IPR036390">
    <property type="entry name" value="WH_DNA-bd_sf"/>
</dbReference>
<reference evidence="3" key="1">
    <citation type="submission" date="2021-01" db="EMBL/GenBank/DDBJ databases">
        <title>Whole genome shotgun sequence of Planosporangium mesophilum NBRC 109066.</title>
        <authorList>
            <person name="Komaki H."/>
            <person name="Tamura T."/>
        </authorList>
    </citation>
    <scope>NUCLEOTIDE SEQUENCE</scope>
    <source>
        <strain evidence="3">NBRC 109066</strain>
    </source>
</reference>
<evidence type="ECO:0000256" key="2">
    <source>
        <dbReference type="SAM" id="MobiDB-lite"/>
    </source>
</evidence>
<comment type="caution">
    <text evidence="3">The sequence shown here is derived from an EMBL/GenBank/DDBJ whole genome shotgun (WGS) entry which is preliminary data.</text>
</comment>